<reference evidence="2 3" key="1">
    <citation type="submission" date="2019-03" db="EMBL/GenBank/DDBJ databases">
        <title>Cohnella endophytica sp. nov., a novel endophytic bacterium isolated from bark of Sonneratia apetala.</title>
        <authorList>
            <person name="Tuo L."/>
        </authorList>
    </citation>
    <scope>NUCLEOTIDE SEQUENCE [LARGE SCALE GENOMIC DNA]</scope>
    <source>
        <strain evidence="2 3">CCTCC AB 208254</strain>
    </source>
</reference>
<dbReference type="Pfam" id="PF00583">
    <property type="entry name" value="Acetyltransf_1"/>
    <property type="match status" value="1"/>
</dbReference>
<dbReference type="CDD" id="cd04301">
    <property type="entry name" value="NAT_SF"/>
    <property type="match status" value="1"/>
</dbReference>
<dbReference type="PROSITE" id="PS51186">
    <property type="entry name" value="GNAT"/>
    <property type="match status" value="1"/>
</dbReference>
<proteinExistence type="predicted"/>
<evidence type="ECO:0000313" key="3">
    <source>
        <dbReference type="Proteomes" id="UP000297900"/>
    </source>
</evidence>
<comment type="caution">
    <text evidence="2">The sequence shown here is derived from an EMBL/GenBank/DDBJ whole genome shotgun (WGS) entry which is preliminary data.</text>
</comment>
<dbReference type="InterPro" id="IPR000182">
    <property type="entry name" value="GNAT_dom"/>
</dbReference>
<dbReference type="Proteomes" id="UP000297900">
    <property type="component" value="Unassembled WGS sequence"/>
</dbReference>
<dbReference type="OrthoDB" id="7833882at2"/>
<gene>
    <name evidence="2" type="ORF">E2980_18200</name>
</gene>
<dbReference type="Pfam" id="PF18015">
    <property type="entry name" value="Acetyltransf_19"/>
    <property type="match status" value="1"/>
</dbReference>
<keyword evidence="3" id="KW-1185">Reference proteome</keyword>
<evidence type="ECO:0000313" key="2">
    <source>
        <dbReference type="EMBL" id="TFE23791.1"/>
    </source>
</evidence>
<organism evidence="2 3">
    <name type="scientific">Cohnella luojiensis</name>
    <dbReference type="NCBI Taxonomy" id="652876"/>
    <lineage>
        <taxon>Bacteria</taxon>
        <taxon>Bacillati</taxon>
        <taxon>Bacillota</taxon>
        <taxon>Bacilli</taxon>
        <taxon>Bacillales</taxon>
        <taxon>Paenibacillaceae</taxon>
        <taxon>Cohnella</taxon>
    </lineage>
</organism>
<dbReference type="AlphaFoldDB" id="A0A4Y8LWX6"/>
<dbReference type="SUPFAM" id="SSF55729">
    <property type="entry name" value="Acyl-CoA N-acyltransferases (Nat)"/>
    <property type="match status" value="1"/>
</dbReference>
<dbReference type="RefSeq" id="WP_135153691.1">
    <property type="nucleotide sequence ID" value="NZ_SOMN01000031.1"/>
</dbReference>
<dbReference type="InterPro" id="IPR016181">
    <property type="entry name" value="Acyl_CoA_acyltransferase"/>
</dbReference>
<evidence type="ECO:0000259" key="1">
    <source>
        <dbReference type="PROSITE" id="PS51186"/>
    </source>
</evidence>
<name>A0A4Y8LWX6_9BACL</name>
<sequence length="256" mass="29557">MIMKECAIDDIRDLIKEYIQELSSPIDSFLEEHILASAFFKILAETGEIIGYYAIHDGQLLTQFYIRRPYLMYSQSLFSQVLERHDVKSLFVPTCDELFVSLALDKDFTIEKQAYFFQESQGGYDCSILEDEVFRPAILEDLQQIEETCGDFLDQYERRISNGEIFTYFRGDILLGIGIVEKSKMVDGLASIGMFTNEAYRKQGIGRIIILQLRKWCKQHGISPVSGCWYYNHASKRTLESAGMVTRTRLLNVKIT</sequence>
<accession>A0A4Y8LWX6</accession>
<keyword evidence="2" id="KW-0808">Transferase</keyword>
<dbReference type="InterPro" id="IPR040579">
    <property type="entry name" value="Acetyltransf_19"/>
</dbReference>
<feature type="domain" description="N-acetyltransferase" evidence="1">
    <location>
        <begin position="132"/>
        <end position="256"/>
    </location>
</feature>
<dbReference type="Gene3D" id="3.40.630.80">
    <property type="match status" value="1"/>
</dbReference>
<dbReference type="EMBL" id="SOMN01000031">
    <property type="protein sequence ID" value="TFE23791.1"/>
    <property type="molecule type" value="Genomic_DNA"/>
</dbReference>
<dbReference type="GO" id="GO:0016747">
    <property type="term" value="F:acyltransferase activity, transferring groups other than amino-acyl groups"/>
    <property type="evidence" value="ECO:0007669"/>
    <property type="project" value="InterPro"/>
</dbReference>
<dbReference type="Gene3D" id="3.40.630.30">
    <property type="match status" value="1"/>
</dbReference>
<protein>
    <submittedName>
        <fullName evidence="2">GNAT family N-acetyltransferase</fullName>
    </submittedName>
</protein>